<organism evidence="7 8">
    <name type="scientific">Corynebacterium pyruviciproducens</name>
    <dbReference type="NCBI Taxonomy" id="598660"/>
    <lineage>
        <taxon>Bacteria</taxon>
        <taxon>Bacillati</taxon>
        <taxon>Actinomycetota</taxon>
        <taxon>Actinomycetes</taxon>
        <taxon>Mycobacteriales</taxon>
        <taxon>Corynebacteriaceae</taxon>
        <taxon>Corynebacterium</taxon>
    </lineage>
</organism>
<keyword evidence="3 7" id="KW-0238">DNA-binding</keyword>
<keyword evidence="2" id="KW-0805">Transcription regulation</keyword>
<dbReference type="Proteomes" id="UP000234560">
    <property type="component" value="Chromosome"/>
</dbReference>
<dbReference type="CDD" id="cd06288">
    <property type="entry name" value="PBP1_sucrose_transcription_regulator"/>
    <property type="match status" value="1"/>
</dbReference>
<dbReference type="InterPro" id="IPR000843">
    <property type="entry name" value="HTH_LacI"/>
</dbReference>
<dbReference type="PROSITE" id="PS50932">
    <property type="entry name" value="HTH_LACI_2"/>
    <property type="match status" value="1"/>
</dbReference>
<dbReference type="PANTHER" id="PTHR30146">
    <property type="entry name" value="LACI-RELATED TRANSCRIPTIONAL REPRESSOR"/>
    <property type="match status" value="1"/>
</dbReference>
<dbReference type="GO" id="GO:0003700">
    <property type="term" value="F:DNA-binding transcription factor activity"/>
    <property type="evidence" value="ECO:0007669"/>
    <property type="project" value="TreeGrafter"/>
</dbReference>
<dbReference type="Gene3D" id="1.10.260.40">
    <property type="entry name" value="lambda repressor-like DNA-binding domains"/>
    <property type="match status" value="1"/>
</dbReference>
<feature type="domain" description="HTH lacI-type" evidence="5">
    <location>
        <begin position="4"/>
        <end position="60"/>
    </location>
</feature>
<dbReference type="PANTHER" id="PTHR30146:SF148">
    <property type="entry name" value="HTH-TYPE TRANSCRIPTIONAL REPRESSOR PURR-RELATED"/>
    <property type="match status" value="1"/>
</dbReference>
<reference evidence="7" key="2">
    <citation type="submission" date="2023-10" db="EMBL/GenBank/DDBJ databases">
        <authorList>
            <person name="Choi B."/>
        </authorList>
    </citation>
    <scope>NUCLEOTIDE SEQUENCE</scope>
    <source>
        <strain evidence="7">UMB0763</strain>
    </source>
</reference>
<name>A0AAF0YUR9_9CORY</name>
<evidence type="ECO:0000256" key="4">
    <source>
        <dbReference type="ARBA" id="ARBA00023163"/>
    </source>
</evidence>
<proteinExistence type="predicted"/>
<dbReference type="InterPro" id="IPR028082">
    <property type="entry name" value="Peripla_BP_I"/>
</dbReference>
<evidence type="ECO:0000259" key="6">
    <source>
        <dbReference type="PROSITE" id="PS50943"/>
    </source>
</evidence>
<dbReference type="CDD" id="cd01392">
    <property type="entry name" value="HTH_LacI"/>
    <property type="match status" value="1"/>
</dbReference>
<dbReference type="EMBL" id="CP136958">
    <property type="protein sequence ID" value="WOT02274.1"/>
    <property type="molecule type" value="Genomic_DNA"/>
</dbReference>
<evidence type="ECO:0000313" key="7">
    <source>
        <dbReference type="EMBL" id="WOT02274.1"/>
    </source>
</evidence>
<gene>
    <name evidence="7" type="ORF">CYJ47_00375</name>
</gene>
<dbReference type="KEGG" id="cpyr:CYJ47_00375"/>
<protein>
    <submittedName>
        <fullName evidence="7">LacI family DNA-binding transcriptional regulator</fullName>
    </submittedName>
</protein>
<keyword evidence="1" id="KW-0678">Repressor</keyword>
<sequence>MKKVTQAQVAREAGVSVSAVSLVLNGRTGTRIPDTTAKKIRRVADKLGYTPDQTARTLRTGQADALAFVSDNVITTRFATGMIHGILNVAEENGMALFMSEYGGDAGRLKKELDSFRGNRVRAFLFGVMTAREVDIQPLRKGDVGIVINARAAGFPSILPAEHDAGELAVRYLVEHGHTRIATIGRSRWADDPHHTVSINTRFHGMDTAMADAGLEFVADLRGKDWEEPLGYEATQEILDSSARPTAIIAGNDRIATGVYNAAKERGLRLPEDLSVISFDNEDLASYTRPGLTTIALPYKEMGQVGACLVLDMLAGNTDIPTETLLPMPLVERDSVATL</sequence>
<evidence type="ECO:0000256" key="3">
    <source>
        <dbReference type="ARBA" id="ARBA00023125"/>
    </source>
</evidence>
<evidence type="ECO:0000256" key="1">
    <source>
        <dbReference type="ARBA" id="ARBA00022491"/>
    </source>
</evidence>
<dbReference type="Pfam" id="PF13377">
    <property type="entry name" value="Peripla_BP_3"/>
    <property type="match status" value="1"/>
</dbReference>
<evidence type="ECO:0000259" key="5">
    <source>
        <dbReference type="PROSITE" id="PS50932"/>
    </source>
</evidence>
<accession>A0AAF0YUR9</accession>
<dbReference type="Gene3D" id="3.40.50.2300">
    <property type="match status" value="2"/>
</dbReference>
<dbReference type="SUPFAM" id="SSF47413">
    <property type="entry name" value="lambda repressor-like DNA-binding domains"/>
    <property type="match status" value="1"/>
</dbReference>
<dbReference type="Pfam" id="PF00356">
    <property type="entry name" value="LacI"/>
    <property type="match status" value="1"/>
</dbReference>
<dbReference type="PROSITE" id="PS50943">
    <property type="entry name" value="HTH_CROC1"/>
    <property type="match status" value="1"/>
</dbReference>
<evidence type="ECO:0000256" key="2">
    <source>
        <dbReference type="ARBA" id="ARBA00023015"/>
    </source>
</evidence>
<dbReference type="InterPro" id="IPR001387">
    <property type="entry name" value="Cro/C1-type_HTH"/>
</dbReference>
<dbReference type="RefSeq" id="WP_101678781.1">
    <property type="nucleotide sequence ID" value="NZ_CAUPGZ010000013.1"/>
</dbReference>
<dbReference type="AlphaFoldDB" id="A0AAF0YUR9"/>
<dbReference type="GO" id="GO:0000976">
    <property type="term" value="F:transcription cis-regulatory region binding"/>
    <property type="evidence" value="ECO:0007669"/>
    <property type="project" value="TreeGrafter"/>
</dbReference>
<evidence type="ECO:0000313" key="8">
    <source>
        <dbReference type="Proteomes" id="UP000234560"/>
    </source>
</evidence>
<dbReference type="InterPro" id="IPR010982">
    <property type="entry name" value="Lambda_DNA-bd_dom_sf"/>
</dbReference>
<feature type="domain" description="HTH cro/C1-type" evidence="6">
    <location>
        <begin position="2"/>
        <end position="54"/>
    </location>
</feature>
<dbReference type="SMART" id="SM00354">
    <property type="entry name" value="HTH_LACI"/>
    <property type="match status" value="1"/>
</dbReference>
<reference evidence="7" key="1">
    <citation type="submission" date="2017-12" db="EMBL/GenBank/DDBJ databases">
        <authorList>
            <person name="Thomas-White K."/>
            <person name="Wolfe A.J."/>
        </authorList>
    </citation>
    <scope>NUCLEOTIDE SEQUENCE</scope>
    <source>
        <strain evidence="7">UMB0763</strain>
    </source>
</reference>
<keyword evidence="4" id="KW-0804">Transcription</keyword>
<dbReference type="SUPFAM" id="SSF53822">
    <property type="entry name" value="Periplasmic binding protein-like I"/>
    <property type="match status" value="1"/>
</dbReference>
<dbReference type="InterPro" id="IPR046335">
    <property type="entry name" value="LacI/GalR-like_sensor"/>
</dbReference>